<proteinExistence type="predicted"/>
<dbReference type="Proteomes" id="UP000836387">
    <property type="component" value="Unassembled WGS sequence"/>
</dbReference>
<reference evidence="1" key="1">
    <citation type="submission" date="2020-04" db="EMBL/GenBank/DDBJ databases">
        <authorList>
            <person name="Broberg M."/>
        </authorList>
    </citation>
    <scope>NUCLEOTIDE SEQUENCE</scope>
</reference>
<gene>
    <name evidence="1" type="ORF">CRV2_00020686</name>
</gene>
<name>A0ACA9UQC9_BIOOC</name>
<protein>
    <submittedName>
        <fullName evidence="1">Uncharacterized protein</fullName>
    </submittedName>
</protein>
<evidence type="ECO:0000313" key="2">
    <source>
        <dbReference type="Proteomes" id="UP000836387"/>
    </source>
</evidence>
<sequence>MANPAIIVMPNLVRLRHCWLPDKATDGNVVHKGPGSSRIPHRSERWDLAETGGASVSPEFRAD</sequence>
<organism evidence="1 2">
    <name type="scientific">Clonostachys rosea f. rosea IK726</name>
    <dbReference type="NCBI Taxonomy" id="1349383"/>
    <lineage>
        <taxon>Eukaryota</taxon>
        <taxon>Fungi</taxon>
        <taxon>Dikarya</taxon>
        <taxon>Ascomycota</taxon>
        <taxon>Pezizomycotina</taxon>
        <taxon>Sordariomycetes</taxon>
        <taxon>Hypocreomycetidae</taxon>
        <taxon>Hypocreales</taxon>
        <taxon>Bionectriaceae</taxon>
        <taxon>Clonostachys</taxon>
    </lineage>
</organism>
<reference evidence="1" key="2">
    <citation type="submission" date="2021-10" db="EMBL/GenBank/DDBJ databases">
        <authorList>
            <person name="Piombo E."/>
        </authorList>
    </citation>
    <scope>NUCLEOTIDE SEQUENCE</scope>
</reference>
<evidence type="ECO:0000313" key="1">
    <source>
        <dbReference type="EMBL" id="CAG9955646.1"/>
    </source>
</evidence>
<accession>A0ACA9UQC9</accession>
<comment type="caution">
    <text evidence="1">The sequence shown here is derived from an EMBL/GenBank/DDBJ whole genome shotgun (WGS) entry which is preliminary data.</text>
</comment>
<dbReference type="EMBL" id="CADEHS020000599">
    <property type="protein sequence ID" value="CAG9955646.1"/>
    <property type="molecule type" value="Genomic_DNA"/>
</dbReference>
<keyword evidence="2" id="KW-1185">Reference proteome</keyword>